<organism evidence="2 3">
    <name type="scientific">Niallia endozanthoxylica</name>
    <dbReference type="NCBI Taxonomy" id="2036016"/>
    <lineage>
        <taxon>Bacteria</taxon>
        <taxon>Bacillati</taxon>
        <taxon>Bacillota</taxon>
        <taxon>Bacilli</taxon>
        <taxon>Bacillales</taxon>
        <taxon>Bacillaceae</taxon>
        <taxon>Niallia</taxon>
    </lineage>
</organism>
<dbReference type="Gene3D" id="3.30.70.100">
    <property type="match status" value="1"/>
</dbReference>
<feature type="domain" description="HMA" evidence="1">
    <location>
        <begin position="9"/>
        <end position="70"/>
    </location>
</feature>
<protein>
    <submittedName>
        <fullName evidence="2">Heavy-metal-associated domain-containing protein</fullName>
    </submittedName>
</protein>
<reference evidence="2 3" key="1">
    <citation type="submission" date="2019-09" db="EMBL/GenBank/DDBJ databases">
        <title>Whole genome sequences of isolates from the Mars Exploration Rovers.</title>
        <authorList>
            <person name="Seuylemezian A."/>
            <person name="Vaishampayan P."/>
        </authorList>
    </citation>
    <scope>NUCLEOTIDE SEQUENCE [LARGE SCALE GENOMIC DNA]</scope>
    <source>
        <strain evidence="2 3">MER_TA_151</strain>
    </source>
</reference>
<dbReference type="InterPro" id="IPR036163">
    <property type="entry name" value="HMA_dom_sf"/>
</dbReference>
<dbReference type="SUPFAM" id="SSF55008">
    <property type="entry name" value="HMA, heavy metal-associated domain"/>
    <property type="match status" value="1"/>
</dbReference>
<evidence type="ECO:0000259" key="1">
    <source>
        <dbReference type="Pfam" id="PF00403"/>
    </source>
</evidence>
<dbReference type="InterPro" id="IPR006121">
    <property type="entry name" value="HMA_dom"/>
</dbReference>
<evidence type="ECO:0000313" key="3">
    <source>
        <dbReference type="Proteomes" id="UP000326671"/>
    </source>
</evidence>
<name>A0A5J5GYC9_9BACI</name>
<evidence type="ECO:0000313" key="2">
    <source>
        <dbReference type="EMBL" id="KAA9013356.1"/>
    </source>
</evidence>
<dbReference type="EMBL" id="VYKL01000052">
    <property type="protein sequence ID" value="KAA9013356.1"/>
    <property type="molecule type" value="Genomic_DNA"/>
</dbReference>
<comment type="caution">
    <text evidence="2">The sequence shown here is derived from an EMBL/GenBank/DDBJ whole genome shotgun (WGS) entry which is preliminary data.</text>
</comment>
<gene>
    <name evidence="2" type="ORF">F4V44_24815</name>
</gene>
<dbReference type="OrthoDB" id="2884671at2"/>
<proteinExistence type="predicted"/>
<accession>A0A5J5GYC9</accession>
<dbReference type="GO" id="GO:0046872">
    <property type="term" value="F:metal ion binding"/>
    <property type="evidence" value="ECO:0007669"/>
    <property type="project" value="InterPro"/>
</dbReference>
<sequence>MVFGVKERTLQISNLDSQEDAEKITQAVQDVWGITNAKASPAQKIVSFIFDERMASEQDFEQAIIESGFHIVSE</sequence>
<dbReference type="AlphaFoldDB" id="A0A5J5GYC9"/>
<dbReference type="Pfam" id="PF00403">
    <property type="entry name" value="HMA"/>
    <property type="match status" value="1"/>
</dbReference>
<dbReference type="Proteomes" id="UP000326671">
    <property type="component" value="Unassembled WGS sequence"/>
</dbReference>
<keyword evidence="3" id="KW-1185">Reference proteome</keyword>